<dbReference type="InterPro" id="IPR001007">
    <property type="entry name" value="VWF_dom"/>
</dbReference>
<evidence type="ECO:0000313" key="3">
    <source>
        <dbReference type="EMBL" id="MEQ2176026.1"/>
    </source>
</evidence>
<protein>
    <recommendedName>
        <fullName evidence="2">VWFC domain-containing protein</fullName>
    </recommendedName>
</protein>
<dbReference type="PROSITE" id="PS01208">
    <property type="entry name" value="VWFC_1"/>
    <property type="match status" value="1"/>
</dbReference>
<keyword evidence="4" id="KW-1185">Reference proteome</keyword>
<evidence type="ECO:0000313" key="4">
    <source>
        <dbReference type="Proteomes" id="UP001476798"/>
    </source>
</evidence>
<dbReference type="PANTHER" id="PTHR11348:SF20">
    <property type="entry name" value="PROTEIN CYR61"/>
    <property type="match status" value="1"/>
</dbReference>
<dbReference type="PANTHER" id="PTHR11348">
    <property type="entry name" value="CONNECTIVE TISSUE GROWTH FACTOR-RELATED"/>
    <property type="match status" value="1"/>
</dbReference>
<dbReference type="SUPFAM" id="SSF57603">
    <property type="entry name" value="FnI-like domain"/>
    <property type="match status" value="1"/>
</dbReference>
<dbReference type="Pfam" id="PF00093">
    <property type="entry name" value="VWC"/>
    <property type="match status" value="1"/>
</dbReference>
<dbReference type="Proteomes" id="UP001476798">
    <property type="component" value="Unassembled WGS sequence"/>
</dbReference>
<gene>
    <name evidence="3" type="ORF">GOODEAATRI_023946</name>
</gene>
<dbReference type="PROSITE" id="PS50184">
    <property type="entry name" value="VWFC_2"/>
    <property type="match status" value="1"/>
</dbReference>
<evidence type="ECO:0000256" key="1">
    <source>
        <dbReference type="ARBA" id="ARBA00022729"/>
    </source>
</evidence>
<accession>A0ABV0NX66</accession>
<dbReference type="Gene3D" id="2.10.70.10">
    <property type="entry name" value="Complement Module, domain 1"/>
    <property type="match status" value="1"/>
</dbReference>
<keyword evidence="1" id="KW-0732">Signal</keyword>
<evidence type="ECO:0000259" key="2">
    <source>
        <dbReference type="PROSITE" id="PS50184"/>
    </source>
</evidence>
<proteinExistence type="predicted"/>
<dbReference type="SMART" id="SM00214">
    <property type="entry name" value="VWC"/>
    <property type="match status" value="1"/>
</dbReference>
<organism evidence="3 4">
    <name type="scientific">Goodea atripinnis</name>
    <dbReference type="NCBI Taxonomy" id="208336"/>
    <lineage>
        <taxon>Eukaryota</taxon>
        <taxon>Metazoa</taxon>
        <taxon>Chordata</taxon>
        <taxon>Craniata</taxon>
        <taxon>Vertebrata</taxon>
        <taxon>Euteleostomi</taxon>
        <taxon>Actinopterygii</taxon>
        <taxon>Neopterygii</taxon>
        <taxon>Teleostei</taxon>
        <taxon>Neoteleostei</taxon>
        <taxon>Acanthomorphata</taxon>
        <taxon>Ovalentaria</taxon>
        <taxon>Atherinomorphae</taxon>
        <taxon>Cyprinodontiformes</taxon>
        <taxon>Goodeidae</taxon>
        <taxon>Goodea</taxon>
    </lineage>
</organism>
<comment type="caution">
    <text evidence="3">The sequence shown here is derived from an EMBL/GenBank/DDBJ whole genome shotgun (WGS) entry which is preliminary data.</text>
</comment>
<dbReference type="InterPro" id="IPR050941">
    <property type="entry name" value="CCN"/>
</dbReference>
<name>A0ABV0NX66_9TELE</name>
<reference evidence="3 4" key="1">
    <citation type="submission" date="2021-06" db="EMBL/GenBank/DDBJ databases">
        <authorList>
            <person name="Palmer J.M."/>
        </authorList>
    </citation>
    <scope>NUCLEOTIDE SEQUENCE [LARGE SCALE GENOMIC DNA]</scope>
    <source>
        <strain evidence="3 4">GA_2019</strain>
        <tissue evidence="3">Muscle</tissue>
    </source>
</reference>
<sequence length="207" mass="23319">MWVAPMASAGVSKADGRSCEYNGQIYQNGENFRAGCKHQCTCIDGAVGCMSLCPTHVPLASPSCPAPKLVKVPGQCCLSIDCHKGTTVVPPAHRRPPPPAYRPYLFIPYPAYPYSKSYPKPYRKLYPYKAKKEKGTLGNELLEVRRKWDKPHGNKDLTGKKLRCRVTSEWRLFSLLSRASCLCFNHFCPLTHKWPQCGPFPLRLCWC</sequence>
<feature type="domain" description="VWFC" evidence="2">
    <location>
        <begin position="17"/>
        <end position="83"/>
    </location>
</feature>
<dbReference type="EMBL" id="JAHRIO010052586">
    <property type="protein sequence ID" value="MEQ2176026.1"/>
    <property type="molecule type" value="Genomic_DNA"/>
</dbReference>